<name>A0ABN0Z447_9ACTN</name>
<dbReference type="Proteomes" id="UP001500879">
    <property type="component" value="Unassembled WGS sequence"/>
</dbReference>
<dbReference type="EMBL" id="BAAABX010000065">
    <property type="protein sequence ID" value="GAA0430978.1"/>
    <property type="molecule type" value="Genomic_DNA"/>
</dbReference>
<evidence type="ECO:0000313" key="3">
    <source>
        <dbReference type="EMBL" id="GAA0430978.1"/>
    </source>
</evidence>
<keyword evidence="2" id="KW-1133">Transmembrane helix</keyword>
<gene>
    <name evidence="3" type="ORF">GCM10010357_60810</name>
</gene>
<evidence type="ECO:0000313" key="4">
    <source>
        <dbReference type="Proteomes" id="UP001500879"/>
    </source>
</evidence>
<proteinExistence type="predicted"/>
<keyword evidence="4" id="KW-1185">Reference proteome</keyword>
<evidence type="ECO:0000256" key="2">
    <source>
        <dbReference type="SAM" id="Phobius"/>
    </source>
</evidence>
<reference evidence="3 4" key="1">
    <citation type="journal article" date="2019" name="Int. J. Syst. Evol. Microbiol.">
        <title>The Global Catalogue of Microorganisms (GCM) 10K type strain sequencing project: providing services to taxonomists for standard genome sequencing and annotation.</title>
        <authorList>
            <consortium name="The Broad Institute Genomics Platform"/>
            <consortium name="The Broad Institute Genome Sequencing Center for Infectious Disease"/>
            <person name="Wu L."/>
            <person name="Ma J."/>
        </authorList>
    </citation>
    <scope>NUCLEOTIDE SEQUENCE [LARGE SCALE GENOMIC DNA]</scope>
    <source>
        <strain evidence="3 4">JCM 4788</strain>
    </source>
</reference>
<keyword evidence="2" id="KW-0472">Membrane</keyword>
<comment type="caution">
    <text evidence="3">The sequence shown here is derived from an EMBL/GenBank/DDBJ whole genome shotgun (WGS) entry which is preliminary data.</text>
</comment>
<feature type="coiled-coil region" evidence="1">
    <location>
        <begin position="39"/>
        <end position="80"/>
    </location>
</feature>
<sequence length="81" mass="9301">MDFARLYSAAEVVAPVLVFVGVVLHRWQTGMRDAWKEEAAAWAAKAERQAEELVELRQEVRELRRENAELRAQVAQLLARP</sequence>
<evidence type="ECO:0000256" key="1">
    <source>
        <dbReference type="SAM" id="Coils"/>
    </source>
</evidence>
<protein>
    <submittedName>
        <fullName evidence="3">Uncharacterized protein</fullName>
    </submittedName>
</protein>
<accession>A0ABN0Z447</accession>
<feature type="transmembrane region" description="Helical" evidence="2">
    <location>
        <begin position="6"/>
        <end position="24"/>
    </location>
</feature>
<keyword evidence="1" id="KW-0175">Coiled coil</keyword>
<organism evidence="3 4">
    <name type="scientific">Streptomyces luteireticuli</name>
    <dbReference type="NCBI Taxonomy" id="173858"/>
    <lineage>
        <taxon>Bacteria</taxon>
        <taxon>Bacillati</taxon>
        <taxon>Actinomycetota</taxon>
        <taxon>Actinomycetes</taxon>
        <taxon>Kitasatosporales</taxon>
        <taxon>Streptomycetaceae</taxon>
        <taxon>Streptomyces</taxon>
    </lineage>
</organism>
<keyword evidence="2" id="KW-0812">Transmembrane</keyword>